<feature type="domain" description="SIS" evidence="5">
    <location>
        <begin position="229"/>
        <end position="374"/>
    </location>
</feature>
<sequence length="404" mass="44179">MLPQCSGMQGDHLMTTFLGYSSTWLEAHNGIHTAQEISHQPALWRALAEILQQQAPSIEAFLAPLLARQDLRIILTGAGTSAFVGDAALPFIQADLRFQVASIPTTDLVSNPEQYLDPTRPTLLVSYARSGNSPESVAAVELVDQLVDEAYHLFLTCNGEGALSRYAQQASNALCVLMPEGSNDKSFAMTSSFSCMLMSTLALLGEFSAEAIFATAALCESKLTQWPEAVKQLAALPYERLIVLGSGGFAGLAREASLKSLELSAGKVMTAFDSSLGFRHGPKFTINDKALVVQLLSSDDYTRQYDLDLLREIRRDNQALRHVALTEKPLSEEHVFELGQLGLGDRWLCFPYILFCQMLAFEKSLQLGFGPDNPCPTGEVNRVVQGVTIYPFHTNRPQPSTSNL</sequence>
<accession>Q7MC72</accession>
<comment type="similarity">
    <text evidence="1">Belongs to the SIS family. AgaS subfamily.</text>
</comment>
<gene>
    <name evidence="6" type="ordered locus">VVA1515</name>
</gene>
<keyword evidence="2" id="KW-0677">Repeat</keyword>
<evidence type="ECO:0000313" key="6">
    <source>
        <dbReference type="EMBL" id="BAC97541.1"/>
    </source>
</evidence>
<dbReference type="STRING" id="672.VV93_v1c44190"/>
<dbReference type="AlphaFoldDB" id="Q7MC72"/>
<protein>
    <submittedName>
        <fullName evidence="6">Predicted phosphosugar isomerase</fullName>
    </submittedName>
</protein>
<keyword evidence="3" id="KW-0378">Hydrolase</keyword>
<proteinExistence type="inferred from homology"/>
<dbReference type="GO" id="GO:0009401">
    <property type="term" value="P:phosphoenolpyruvate-dependent sugar phosphotransferase system"/>
    <property type="evidence" value="ECO:0007669"/>
    <property type="project" value="TreeGrafter"/>
</dbReference>
<dbReference type="NCBIfam" id="TIGR02815">
    <property type="entry name" value="agaS_fam"/>
    <property type="match status" value="1"/>
</dbReference>
<organism evidence="6 7">
    <name type="scientific">Vibrio vulnificus (strain YJ016)</name>
    <dbReference type="NCBI Taxonomy" id="196600"/>
    <lineage>
        <taxon>Bacteria</taxon>
        <taxon>Pseudomonadati</taxon>
        <taxon>Pseudomonadota</taxon>
        <taxon>Gammaproteobacteria</taxon>
        <taxon>Vibrionales</taxon>
        <taxon>Vibrionaceae</taxon>
        <taxon>Vibrio</taxon>
    </lineage>
</organism>
<name>Q7MC72_VIBVY</name>
<dbReference type="GO" id="GO:0005886">
    <property type="term" value="C:plasma membrane"/>
    <property type="evidence" value="ECO:0007669"/>
    <property type="project" value="TreeGrafter"/>
</dbReference>
<dbReference type="InterPro" id="IPR014180">
    <property type="entry name" value="Sugar_isomerase_AgaS"/>
</dbReference>
<dbReference type="CDD" id="cd05008">
    <property type="entry name" value="SIS_GlmS_GlmD_1"/>
    <property type="match status" value="1"/>
</dbReference>
<comment type="catalytic activity">
    <reaction evidence="4">
        <text>D-galactosamine 6-phosphate + H2O = D-tagatopyranose 1-phosphate + NH4(+)</text>
        <dbReference type="Rhea" id="RHEA:47680"/>
        <dbReference type="ChEBI" id="CHEBI:15377"/>
        <dbReference type="ChEBI" id="CHEBI:28938"/>
        <dbReference type="ChEBI" id="CHEBI:71674"/>
        <dbReference type="ChEBI" id="CHEBI:138150"/>
    </reaction>
</comment>
<dbReference type="InterPro" id="IPR035464">
    <property type="entry name" value="SIS_AgaS"/>
</dbReference>
<evidence type="ECO:0000256" key="3">
    <source>
        <dbReference type="ARBA" id="ARBA00022801"/>
    </source>
</evidence>
<dbReference type="InterPro" id="IPR050303">
    <property type="entry name" value="GatZ_KbaZ_carbometab"/>
</dbReference>
<dbReference type="GO" id="GO:0097367">
    <property type="term" value="F:carbohydrate derivative binding"/>
    <property type="evidence" value="ECO:0007669"/>
    <property type="project" value="InterPro"/>
</dbReference>
<dbReference type="CDD" id="cd05010">
    <property type="entry name" value="SIS_AgaS_like"/>
    <property type="match status" value="1"/>
</dbReference>
<dbReference type="PANTHER" id="PTHR32502">
    <property type="entry name" value="N-ACETYLGALACTOSAMINE PERMEASE II COMPONENT-RELATED"/>
    <property type="match status" value="1"/>
</dbReference>
<dbReference type="Gene3D" id="3.40.50.10490">
    <property type="entry name" value="Glucose-6-phosphate isomerase like protein, domain 1"/>
    <property type="match status" value="2"/>
</dbReference>
<evidence type="ECO:0000256" key="1">
    <source>
        <dbReference type="ARBA" id="ARBA00007748"/>
    </source>
</evidence>
<dbReference type="InterPro" id="IPR046348">
    <property type="entry name" value="SIS_dom_sf"/>
</dbReference>
<dbReference type="InterPro" id="IPR001347">
    <property type="entry name" value="SIS_dom"/>
</dbReference>
<dbReference type="SUPFAM" id="SSF53697">
    <property type="entry name" value="SIS domain"/>
    <property type="match status" value="1"/>
</dbReference>
<keyword evidence="6" id="KW-0413">Isomerase</keyword>
<dbReference type="GO" id="GO:0016787">
    <property type="term" value="F:hydrolase activity"/>
    <property type="evidence" value="ECO:0007669"/>
    <property type="project" value="UniProtKB-KW"/>
</dbReference>
<dbReference type="Proteomes" id="UP000002675">
    <property type="component" value="Chromosome II"/>
</dbReference>
<evidence type="ECO:0000259" key="5">
    <source>
        <dbReference type="PROSITE" id="PS51464"/>
    </source>
</evidence>
<evidence type="ECO:0000256" key="4">
    <source>
        <dbReference type="ARBA" id="ARBA00029292"/>
    </source>
</evidence>
<dbReference type="eggNOG" id="COG2222">
    <property type="taxonomic scope" value="Bacteria"/>
</dbReference>
<dbReference type="KEGG" id="vvy:VVA1515"/>
<dbReference type="PANTHER" id="PTHR32502:SF3">
    <property type="entry name" value="D-GALACTOSAMINE-6-PHOSPHATE DEAMINASE AGAS-RELATED"/>
    <property type="match status" value="1"/>
</dbReference>
<dbReference type="GO" id="GO:0016853">
    <property type="term" value="F:isomerase activity"/>
    <property type="evidence" value="ECO:0007669"/>
    <property type="project" value="UniProtKB-KW"/>
</dbReference>
<dbReference type="GO" id="GO:1901135">
    <property type="term" value="P:carbohydrate derivative metabolic process"/>
    <property type="evidence" value="ECO:0007669"/>
    <property type="project" value="InterPro"/>
</dbReference>
<dbReference type="EMBL" id="BA000038">
    <property type="protein sequence ID" value="BAC97541.1"/>
    <property type="molecule type" value="Genomic_DNA"/>
</dbReference>
<dbReference type="InterPro" id="IPR035466">
    <property type="entry name" value="GlmS/AgaS_SIS"/>
</dbReference>
<reference evidence="6 7" key="1">
    <citation type="journal article" date="2003" name="Genome Res.">
        <title>Comparative genome analysis of Vibrio vulnificus, a marine pathogen.</title>
        <authorList>
            <person name="Chen C.Y."/>
            <person name="Wu K.M."/>
            <person name="Chang Y.C."/>
            <person name="Chang C.H."/>
            <person name="Tsai H.C."/>
            <person name="Liao T.L."/>
            <person name="Liu Y.M."/>
            <person name="Chen H.J."/>
            <person name="Shen A.B."/>
            <person name="Li J.C."/>
            <person name="Su T.L."/>
            <person name="Shao C.P."/>
            <person name="Lee C.T."/>
            <person name="Hor L.I."/>
            <person name="Tsai S.F."/>
        </authorList>
    </citation>
    <scope>NUCLEOTIDE SEQUENCE [LARGE SCALE GENOMIC DNA]</scope>
    <source>
        <strain evidence="6 7">YJ016</strain>
    </source>
</reference>
<dbReference type="Pfam" id="PF01380">
    <property type="entry name" value="SIS"/>
    <property type="match status" value="1"/>
</dbReference>
<feature type="domain" description="SIS" evidence="5">
    <location>
        <begin position="62"/>
        <end position="222"/>
    </location>
</feature>
<evidence type="ECO:0000256" key="2">
    <source>
        <dbReference type="ARBA" id="ARBA00022737"/>
    </source>
</evidence>
<dbReference type="PROSITE" id="PS51464">
    <property type="entry name" value="SIS"/>
    <property type="match status" value="2"/>
</dbReference>
<dbReference type="HOGENOM" id="CLU_012520_0_0_6"/>
<evidence type="ECO:0000313" key="7">
    <source>
        <dbReference type="Proteomes" id="UP000002675"/>
    </source>
</evidence>